<evidence type="ECO:0000259" key="1">
    <source>
        <dbReference type="Pfam" id="PF01521"/>
    </source>
</evidence>
<feature type="domain" description="Core" evidence="1">
    <location>
        <begin position="2"/>
        <end position="103"/>
    </location>
</feature>
<dbReference type="PANTHER" id="PTHR47265:SF1">
    <property type="entry name" value="IRON-SULFUR ASSEMBLY PROTEIN ISCA, CHLOROPLASTIC"/>
    <property type="match status" value="1"/>
</dbReference>
<dbReference type="SUPFAM" id="SSF89360">
    <property type="entry name" value="HesB-like domain"/>
    <property type="match status" value="1"/>
</dbReference>
<dbReference type="InterPro" id="IPR016092">
    <property type="entry name" value="ATAP"/>
</dbReference>
<name>A0A2A2TNY5_9CYAN</name>
<proteinExistence type="predicted"/>
<reference evidence="2 3" key="1">
    <citation type="submission" date="2017-08" db="EMBL/GenBank/DDBJ databases">
        <title>Draft genome sequence of filamentous cyanobacterium Calothrix elsteri CCALA 953.</title>
        <authorList>
            <person name="Gagunashvili A.N."/>
            <person name="Elster J."/>
            <person name="Andresson O.S."/>
        </authorList>
    </citation>
    <scope>NUCLEOTIDE SEQUENCE [LARGE SCALE GENOMIC DNA]</scope>
    <source>
        <strain evidence="2 3">CCALA 953</strain>
    </source>
</reference>
<keyword evidence="3" id="KW-1185">Reference proteome</keyword>
<dbReference type="EMBL" id="NTFS01000018">
    <property type="protein sequence ID" value="PAX60221.1"/>
    <property type="molecule type" value="Genomic_DNA"/>
</dbReference>
<dbReference type="Pfam" id="PF01521">
    <property type="entry name" value="Fe-S_biosyn"/>
    <property type="match status" value="1"/>
</dbReference>
<dbReference type="GO" id="GO:0016226">
    <property type="term" value="P:iron-sulfur cluster assembly"/>
    <property type="evidence" value="ECO:0007669"/>
    <property type="project" value="InterPro"/>
</dbReference>
<protein>
    <submittedName>
        <fullName evidence="2">Iron-sulfur cluster assembly accessory protein</fullName>
    </submittedName>
</protein>
<sequence length="109" mass="11929">MINLSPTATTEIKRMQSKRQEANIWLRLAVQSGGCFGLFYDMSFAKNLADSEQTFNCNDIQIAIDTGSLNYLNGLTLDYSEDLVGGAFRFHNPQATSTCGCGNSFSIDG</sequence>
<dbReference type="PANTHER" id="PTHR47265">
    <property type="entry name" value="IRON-SULFUR ASSEMBLY PROTEIN ISCA, CHLOROPLASTIC"/>
    <property type="match status" value="1"/>
</dbReference>
<evidence type="ECO:0000313" key="3">
    <source>
        <dbReference type="Proteomes" id="UP000218238"/>
    </source>
</evidence>
<accession>A0A2A2TNY5</accession>
<dbReference type="InterPro" id="IPR031108">
    <property type="entry name" value="IscA_plant_cyanobact"/>
</dbReference>
<dbReference type="OrthoDB" id="9801228at2"/>
<dbReference type="InterPro" id="IPR035903">
    <property type="entry name" value="HesB-like_dom_sf"/>
</dbReference>
<evidence type="ECO:0000313" key="2">
    <source>
        <dbReference type="EMBL" id="PAX60221.1"/>
    </source>
</evidence>
<dbReference type="PROSITE" id="PS01152">
    <property type="entry name" value="HESB"/>
    <property type="match status" value="1"/>
</dbReference>
<organism evidence="2 3">
    <name type="scientific">Brunnivagina elsteri CCALA 953</name>
    <dbReference type="NCBI Taxonomy" id="987040"/>
    <lineage>
        <taxon>Bacteria</taxon>
        <taxon>Bacillati</taxon>
        <taxon>Cyanobacteriota</taxon>
        <taxon>Cyanophyceae</taxon>
        <taxon>Nostocales</taxon>
        <taxon>Calotrichaceae</taxon>
        <taxon>Brunnivagina</taxon>
    </lineage>
</organism>
<dbReference type="RefSeq" id="WP_095720295.1">
    <property type="nucleotide sequence ID" value="NZ_NTFS01000018.1"/>
</dbReference>
<dbReference type="Gene3D" id="2.60.300.12">
    <property type="entry name" value="HesB-like domain"/>
    <property type="match status" value="1"/>
</dbReference>
<dbReference type="NCBIfam" id="TIGR00049">
    <property type="entry name" value="iron-sulfur cluster assembly accessory protein"/>
    <property type="match status" value="1"/>
</dbReference>
<gene>
    <name evidence="2" type="ORF">CK510_03075</name>
</gene>
<dbReference type="AlphaFoldDB" id="A0A2A2TNY5"/>
<comment type="caution">
    <text evidence="2">The sequence shown here is derived from an EMBL/GenBank/DDBJ whole genome shotgun (WGS) entry which is preliminary data.</text>
</comment>
<dbReference type="InterPro" id="IPR000361">
    <property type="entry name" value="ATAP_core_dom"/>
</dbReference>
<dbReference type="GO" id="GO:0051537">
    <property type="term" value="F:2 iron, 2 sulfur cluster binding"/>
    <property type="evidence" value="ECO:0007669"/>
    <property type="project" value="UniProtKB-ARBA"/>
</dbReference>
<dbReference type="InterPro" id="IPR017870">
    <property type="entry name" value="FeS_cluster_insertion_CS"/>
</dbReference>
<dbReference type="Proteomes" id="UP000218238">
    <property type="component" value="Unassembled WGS sequence"/>
</dbReference>